<protein>
    <submittedName>
        <fullName evidence="3">UDP-galactopyranose mutase</fullName>
    </submittedName>
</protein>
<dbReference type="Gene3D" id="3.40.50.720">
    <property type="entry name" value="NAD(P)-binding Rossmann-like Domain"/>
    <property type="match status" value="1"/>
</dbReference>
<evidence type="ECO:0000313" key="3">
    <source>
        <dbReference type="EMBL" id="SIT18220.1"/>
    </source>
</evidence>
<reference evidence="3 4" key="1">
    <citation type="submission" date="2017-01" db="EMBL/GenBank/DDBJ databases">
        <authorList>
            <person name="Varghese N."/>
            <person name="Submissions S."/>
        </authorList>
    </citation>
    <scope>NUCLEOTIDE SEQUENCE [LARGE SCALE GENOMIC DNA]</scope>
    <source>
        <strain evidence="3 4">DSM 18447</strain>
    </source>
</reference>
<dbReference type="Proteomes" id="UP000186216">
    <property type="component" value="Unassembled WGS sequence"/>
</dbReference>
<evidence type="ECO:0000259" key="1">
    <source>
        <dbReference type="Pfam" id="PF01494"/>
    </source>
</evidence>
<proteinExistence type="predicted"/>
<evidence type="ECO:0000313" key="2">
    <source>
        <dbReference type="EMBL" id="SIT14779.1"/>
    </source>
</evidence>
<dbReference type="InterPro" id="IPR002938">
    <property type="entry name" value="FAD-bd"/>
</dbReference>
<dbReference type="AlphaFoldDB" id="A0AA46A7T8"/>
<sequence>MQVLLVGAGLSGAVIGRKLAEAGHSCRIIDS</sequence>
<evidence type="ECO:0000313" key="4">
    <source>
        <dbReference type="Proteomes" id="UP000186216"/>
    </source>
</evidence>
<dbReference type="SUPFAM" id="SSF51971">
    <property type="entry name" value="Nucleotide-binding domain"/>
    <property type="match status" value="1"/>
</dbReference>
<dbReference type="EMBL" id="FTOU01000025">
    <property type="protein sequence ID" value="SIT14779.1"/>
    <property type="molecule type" value="Genomic_DNA"/>
</dbReference>
<feature type="domain" description="FAD-binding" evidence="1">
    <location>
        <begin position="2"/>
        <end position="30"/>
    </location>
</feature>
<dbReference type="EMBL" id="FTOU01000035">
    <property type="protein sequence ID" value="SIT18220.1"/>
    <property type="molecule type" value="Genomic_DNA"/>
</dbReference>
<organism evidence="3 4">
    <name type="scientific">Paracoccus saliphilus</name>
    <dbReference type="NCBI Taxonomy" id="405559"/>
    <lineage>
        <taxon>Bacteria</taxon>
        <taxon>Pseudomonadati</taxon>
        <taxon>Pseudomonadota</taxon>
        <taxon>Alphaproteobacteria</taxon>
        <taxon>Rhodobacterales</taxon>
        <taxon>Paracoccaceae</taxon>
        <taxon>Paracoccus</taxon>
    </lineage>
</organism>
<feature type="non-terminal residue" evidence="3">
    <location>
        <position position="31"/>
    </location>
</feature>
<comment type="caution">
    <text evidence="3">The sequence shown here is derived from an EMBL/GenBank/DDBJ whole genome shotgun (WGS) entry which is preliminary data.</text>
</comment>
<accession>A0AA46A7T8</accession>
<dbReference type="Pfam" id="PF01494">
    <property type="entry name" value="FAD_binding_3"/>
    <property type="match status" value="1"/>
</dbReference>
<gene>
    <name evidence="2" type="ORF">SAMN05421772_1251</name>
    <name evidence="3" type="ORF">SAMN05421772_1351</name>
</gene>
<dbReference type="RefSeq" id="WP_141225938.1">
    <property type="nucleotide sequence ID" value="NZ_FTOU01000025.1"/>
</dbReference>
<name>A0AA46A7T8_9RHOB</name>